<reference evidence="9" key="1">
    <citation type="submission" date="2019-06" db="EMBL/GenBank/DDBJ databases">
        <authorList>
            <consortium name="Wellcome Sanger Institute Data Sharing"/>
        </authorList>
    </citation>
    <scope>NUCLEOTIDE SEQUENCE [LARGE SCALE GENOMIC DNA]</scope>
</reference>
<dbReference type="SMART" id="SM00698">
    <property type="entry name" value="MORN"/>
    <property type="match status" value="8"/>
</dbReference>
<evidence type="ECO:0000256" key="7">
    <source>
        <dbReference type="ARBA" id="ARBA00023212"/>
    </source>
</evidence>
<dbReference type="FunCoup" id="A0A672GJ59">
    <property type="interactions" value="357"/>
</dbReference>
<dbReference type="Ensembl" id="ENSSFAT00005019058.1">
    <property type="protein sequence ID" value="ENSSFAP00005018327.1"/>
    <property type="gene ID" value="ENSSFAG00005009668.1"/>
</dbReference>
<dbReference type="PANTHER" id="PTHR46613:SF1">
    <property type="entry name" value="RADIAL SPOKE HEAD 10 HOMOLOG B-RELATED"/>
    <property type="match status" value="1"/>
</dbReference>
<sequence length="560" mass="64314">MLTCWRVADRVEGEWSGWQQDGEGLARFEGAHEFKGVFSRGLMNGAGVFTHASGLKYEGEFVANMPMGKGKYTWPDGSCYEGEVCNGMRNGMGSYRCGRNGALYRGQWRMGRRHGQGTVYYNEEMSSWYKGDWINNNREGWGERRYPSGNTYCGEWKNNLRHGEGTMKWLKLGQRYVGEWQGGVQHGQGTHVWMLGRADGSRYSQSNQYRGGFLDGRRHGEGTFLYAGGAKYEGQWKSNKKHGQGKFTFRDGRVFEGEFLDDRMMAPSEQQMRDDAPLGTRCLETFCGLDRNHRHACQVEFVVLRQNTELRSIYSFYSSLGCARRPDSSSLLTRMQLWRLLKDCGVHRHGFTLTQIDRDAHSPFTAMLLRDLLNCLVTVAYRIYKNDIPSQKHVLAACLSKLLTENILPNAKNVKGFLFQQPGFAAAALQHVEESWEVYQAHCRDQRTVTCRQLLWMFKVLETLLRTPLPLRDAAEPSSCLDLEVRLLSPRQNKSVWSFPLSDIHDLSTEAKDRESSRTEARIRSVHQFFNSCLFPAFERHRLLMASLEEERLLRSQDGE</sequence>
<gene>
    <name evidence="9" type="primary">rsph10b</name>
</gene>
<evidence type="ECO:0000313" key="9">
    <source>
        <dbReference type="Ensembl" id="ENSSFAP00005018327.1"/>
    </source>
</evidence>
<accession>A0A672GJ59</accession>
<dbReference type="InterPro" id="IPR003409">
    <property type="entry name" value="MORN"/>
</dbReference>
<keyword evidence="10" id="KW-1185">Reference proteome</keyword>
<dbReference type="PANTHER" id="PTHR46613">
    <property type="entry name" value="RADIAL SPOKE HEAD 10 HOMOLOG B-RELATED"/>
    <property type="match status" value="1"/>
</dbReference>
<evidence type="ECO:0000256" key="3">
    <source>
        <dbReference type="ARBA" id="ARBA00022490"/>
    </source>
</evidence>
<organism evidence="9 10">
    <name type="scientific">Salarias fasciatus</name>
    <name type="common">Jewelled blenny</name>
    <name type="synonym">Blennius fasciatus</name>
    <dbReference type="NCBI Taxonomy" id="181472"/>
    <lineage>
        <taxon>Eukaryota</taxon>
        <taxon>Metazoa</taxon>
        <taxon>Chordata</taxon>
        <taxon>Craniata</taxon>
        <taxon>Vertebrata</taxon>
        <taxon>Euteleostomi</taxon>
        <taxon>Actinopterygii</taxon>
        <taxon>Neopterygii</taxon>
        <taxon>Teleostei</taxon>
        <taxon>Neoteleostei</taxon>
        <taxon>Acanthomorphata</taxon>
        <taxon>Ovalentaria</taxon>
        <taxon>Blenniimorphae</taxon>
        <taxon>Blenniiformes</taxon>
        <taxon>Blennioidei</taxon>
        <taxon>Blenniidae</taxon>
        <taxon>Salariinae</taxon>
        <taxon>Salarias</taxon>
    </lineage>
</organism>
<dbReference type="Gene3D" id="2.20.110.10">
    <property type="entry name" value="Histone H3 K4-specific methyltransferase SET7/9 N-terminal domain"/>
    <property type="match status" value="4"/>
</dbReference>
<reference evidence="9" key="2">
    <citation type="submission" date="2025-08" db="UniProtKB">
        <authorList>
            <consortium name="Ensembl"/>
        </authorList>
    </citation>
    <scope>IDENTIFICATION</scope>
</reference>
<keyword evidence="3" id="KW-0963">Cytoplasm</keyword>
<keyword evidence="4" id="KW-0677">Repeat</keyword>
<keyword evidence="8" id="KW-0966">Cell projection</keyword>
<dbReference type="GO" id="GO:0031514">
    <property type="term" value="C:motile cilium"/>
    <property type="evidence" value="ECO:0007669"/>
    <property type="project" value="UniProtKB-SubCell"/>
</dbReference>
<dbReference type="Proteomes" id="UP000472267">
    <property type="component" value="Chromosome 8"/>
</dbReference>
<comment type="subcellular location">
    <subcellularLocation>
        <location evidence="1">Cell projection</location>
        <location evidence="1">Cilium</location>
        <location evidence="1">Flagellum</location>
    </subcellularLocation>
    <subcellularLocation>
        <location evidence="2">Cytoplasm</location>
        <location evidence="2">Cytoskeleton</location>
        <location evidence="2">Cilium axoneme</location>
    </subcellularLocation>
</comment>
<evidence type="ECO:0000256" key="8">
    <source>
        <dbReference type="ARBA" id="ARBA00023273"/>
    </source>
</evidence>
<dbReference type="OMA" id="YEGDFVC"/>
<name>A0A672GJ59_SALFA</name>
<evidence type="ECO:0000256" key="6">
    <source>
        <dbReference type="ARBA" id="ARBA00023069"/>
    </source>
</evidence>
<keyword evidence="6" id="KW-0969">Cilium</keyword>
<evidence type="ECO:0000256" key="1">
    <source>
        <dbReference type="ARBA" id="ARBA00004230"/>
    </source>
</evidence>
<proteinExistence type="predicted"/>
<keyword evidence="7" id="KW-0206">Cytoskeleton</keyword>
<evidence type="ECO:0000313" key="10">
    <source>
        <dbReference type="Proteomes" id="UP000472267"/>
    </source>
</evidence>
<protein>
    <submittedName>
        <fullName evidence="9">Radial spoke head 10 homolog B</fullName>
    </submittedName>
</protein>
<dbReference type="SUPFAM" id="SSF82185">
    <property type="entry name" value="Histone H3 K4-specific methyltransferase SET7/9 N-terminal domain"/>
    <property type="match status" value="2"/>
</dbReference>
<evidence type="ECO:0000256" key="5">
    <source>
        <dbReference type="ARBA" id="ARBA00022846"/>
    </source>
</evidence>
<evidence type="ECO:0000256" key="2">
    <source>
        <dbReference type="ARBA" id="ARBA00004430"/>
    </source>
</evidence>
<dbReference type="Pfam" id="PF02493">
    <property type="entry name" value="MORN"/>
    <property type="match status" value="9"/>
</dbReference>
<dbReference type="InParanoid" id="A0A672GJ59"/>
<keyword evidence="5" id="KW-0282">Flagellum</keyword>
<dbReference type="GO" id="GO:0005930">
    <property type="term" value="C:axoneme"/>
    <property type="evidence" value="ECO:0007669"/>
    <property type="project" value="UniProtKB-SubCell"/>
</dbReference>
<dbReference type="AlphaFoldDB" id="A0A672GJ59"/>
<reference evidence="9" key="3">
    <citation type="submission" date="2025-09" db="UniProtKB">
        <authorList>
            <consortium name="Ensembl"/>
        </authorList>
    </citation>
    <scope>IDENTIFICATION</scope>
</reference>
<evidence type="ECO:0000256" key="4">
    <source>
        <dbReference type="ARBA" id="ARBA00022737"/>
    </source>
</evidence>